<name>A0A4R5LQY8_9GAMM</name>
<sequence length="292" mass="32099">MAIIALLAGAQTLAEASRYERIVQALESADPELRASFASSALLELTEVYLAEADLARRQARDSDEALRLTAWSRAVERYAAQLALVLDDITLGFPVQLRRHPREAVSVSVAGRTIMLAHPRSGQQPTYEQSVLGQFCGQGLCRDLVAVEEATAAIPMSPGLVSPHWEFTALGPRCSHYNLQLAFRGDGDLGQQRALCQQLLEEAELLATELAWQQRHGVSVDWEVLTIRAVPLRPEHLVLLNTAGDSLLVTLPLLHGTEGLLGQLVPWLRQRFNSERPLPPVLLEAAVLGWE</sequence>
<gene>
    <name evidence="1" type="ORF">E2F43_15600</name>
</gene>
<organism evidence="1 2">
    <name type="scientific">Seongchinamella unica</name>
    <dbReference type="NCBI Taxonomy" id="2547392"/>
    <lineage>
        <taxon>Bacteria</taxon>
        <taxon>Pseudomonadati</taxon>
        <taxon>Pseudomonadota</taxon>
        <taxon>Gammaproteobacteria</taxon>
        <taxon>Cellvibrionales</taxon>
        <taxon>Halieaceae</taxon>
        <taxon>Seongchinamella</taxon>
    </lineage>
</organism>
<protein>
    <submittedName>
        <fullName evidence="1">Uncharacterized protein</fullName>
    </submittedName>
</protein>
<dbReference type="RefSeq" id="WP_133214267.1">
    <property type="nucleotide sequence ID" value="NZ_SMSE01000003.1"/>
</dbReference>
<dbReference type="Proteomes" id="UP000295554">
    <property type="component" value="Unassembled WGS sequence"/>
</dbReference>
<keyword evidence="2" id="KW-1185">Reference proteome</keyword>
<evidence type="ECO:0000313" key="2">
    <source>
        <dbReference type="Proteomes" id="UP000295554"/>
    </source>
</evidence>
<accession>A0A4R5LQY8</accession>
<reference evidence="1 2" key="1">
    <citation type="submission" date="2019-03" db="EMBL/GenBank/DDBJ databases">
        <title>Seongchinamella monodicae gen. nov., sp. nov., a novel member of the Gammaproteobacteria isolated from a tidal mudflat of beach.</title>
        <authorList>
            <person name="Yang H.G."/>
            <person name="Kang J.W."/>
            <person name="Lee S.D."/>
        </authorList>
    </citation>
    <scope>NUCLEOTIDE SEQUENCE [LARGE SCALE GENOMIC DNA]</scope>
    <source>
        <strain evidence="1 2">GH4-78</strain>
    </source>
</reference>
<dbReference type="EMBL" id="SMSE01000003">
    <property type="protein sequence ID" value="TDG12971.1"/>
    <property type="molecule type" value="Genomic_DNA"/>
</dbReference>
<dbReference type="OrthoDB" id="5723289at2"/>
<proteinExistence type="predicted"/>
<dbReference type="AlphaFoldDB" id="A0A4R5LQY8"/>
<comment type="caution">
    <text evidence="1">The sequence shown here is derived from an EMBL/GenBank/DDBJ whole genome shotgun (WGS) entry which is preliminary data.</text>
</comment>
<evidence type="ECO:0000313" key="1">
    <source>
        <dbReference type="EMBL" id="TDG12971.1"/>
    </source>
</evidence>